<dbReference type="AlphaFoldDB" id="A0A699HTK9"/>
<gene>
    <name evidence="2" type="ORF">Tci_454274</name>
</gene>
<sequence length="1172" mass="130741">MQRKNKPAFPVTAANSPASPGCSQGLTIGEYMLTQLLAAYMKNKYIRNTANKQQTVKTSKREMTPEEVLPILKSVHVIGVMAAVIEVEIQNRIFDVKFKNPSTTNQAILFHIGKNTHVRYALWELMDLQLIKGQNMVLAEHQEEYQNLPVNVNPEDPMQPMTFCIQLFGDEVDQLLENGGKIYFTQSTFGNSFQPVSAQLTPPDTMSALNPEELVDALKLRVELESEIKRIKATVPLVLDVHNFTKGKKLLPTTADGYPLSNIAEGSMHMRKSPGLSKFNKVAIDLQIIAYVYNRINWAMDSVYPLTYENFLFMLRKDDAGNPIIFRTDMPSCQDTSLAIEAKNLQRIEYYVALGNQVYDDFLIEIANIASAYPGGIKAFSGFSFNKYSSIASKVNKLVKDTTLRVVNILNAGVDDAFLRANAKNDALVDAVFQGTGIPKKKLVRYYNRNLEAAVTRTTKSVYNITKQFTKITEGAIDSGIASGKTAVQLAADLRKAVKDPTPLFRKVKVTDADGKVSYKLSKAAVEYRKEHPAVPGKEPSNESERTVKSPPDQFLKYVEGDKLRSAVKRDKAPYWYTDNFNEKGKRIPGEVRGALYTYPVKAQEKKDTIAVVQPVLDGTQKDLADTVQAYASGVADPQLKSVLVDVVTAIKNVPTDKDPNSWYGYAVGVLGALFAAFAFIKGQEIECVKITSDGQAKIAKEEFARLRGAEITKIGAAYVNPGDFDLINAIDQDWTEKPMEALKKVGEAISKAKFPETDKTQFTDNPLTSKTERIRINQTVCSDVYGDLKGMEFKTLYPIGVLGMAVIIHPISKKAIAIAKDDYKVIIQEVDSKGEIPKMGTVTERMAIEDLEQLRSMVFDDSTSESLRAFDQIVSDIFSKSGDIERTFGYKKLIDSISIGNYRVFSPELADRIDGVMLQTITALNSPVRKEKLIHYWSTQKKIINKKVHDFSCMLVATSKEGEKNINDTKIKIIEPFVEDLITFSTDLLRQETSEKMLEYLESDSFGIPLSGGISMLVNMFGGESIKAEGAKCSEVKHPKGCFRGEWKPGTYYNGDTVTVGKIFYKLVTDYPLESIFNPTQSNVKNPVSGGPVWEKVIQPEIVKPPLGLMPQNIYTDQMNEALKVYENRFKSKRINMIIKAKGRYKSAGLAIPKEWDSELKMLQSLKKGGQ</sequence>
<proteinExistence type="predicted"/>
<evidence type="ECO:0000313" key="2">
    <source>
        <dbReference type="EMBL" id="GEY82300.1"/>
    </source>
</evidence>
<accession>A0A699HTK9</accession>
<dbReference type="EMBL" id="BKCJ010213055">
    <property type="protein sequence ID" value="GEY82300.1"/>
    <property type="molecule type" value="Genomic_DNA"/>
</dbReference>
<name>A0A699HTK9_TANCI</name>
<feature type="region of interest" description="Disordered" evidence="1">
    <location>
        <begin position="529"/>
        <end position="551"/>
    </location>
</feature>
<protein>
    <submittedName>
        <fullName evidence="2">Uncharacterized protein</fullName>
    </submittedName>
</protein>
<reference evidence="2" key="1">
    <citation type="journal article" date="2019" name="Sci. Rep.">
        <title>Draft genome of Tanacetum cinerariifolium, the natural source of mosquito coil.</title>
        <authorList>
            <person name="Yamashiro T."/>
            <person name="Shiraishi A."/>
            <person name="Satake H."/>
            <person name="Nakayama K."/>
        </authorList>
    </citation>
    <scope>NUCLEOTIDE SEQUENCE</scope>
</reference>
<evidence type="ECO:0000256" key="1">
    <source>
        <dbReference type="SAM" id="MobiDB-lite"/>
    </source>
</evidence>
<organism evidence="2">
    <name type="scientific">Tanacetum cinerariifolium</name>
    <name type="common">Dalmatian daisy</name>
    <name type="synonym">Chrysanthemum cinerariifolium</name>
    <dbReference type="NCBI Taxonomy" id="118510"/>
    <lineage>
        <taxon>Eukaryota</taxon>
        <taxon>Viridiplantae</taxon>
        <taxon>Streptophyta</taxon>
        <taxon>Embryophyta</taxon>
        <taxon>Tracheophyta</taxon>
        <taxon>Spermatophyta</taxon>
        <taxon>Magnoliopsida</taxon>
        <taxon>eudicotyledons</taxon>
        <taxon>Gunneridae</taxon>
        <taxon>Pentapetalae</taxon>
        <taxon>asterids</taxon>
        <taxon>campanulids</taxon>
        <taxon>Asterales</taxon>
        <taxon>Asteraceae</taxon>
        <taxon>Asteroideae</taxon>
        <taxon>Anthemideae</taxon>
        <taxon>Anthemidinae</taxon>
        <taxon>Tanacetum</taxon>
    </lineage>
</organism>
<comment type="caution">
    <text evidence="2">The sequence shown here is derived from an EMBL/GenBank/DDBJ whole genome shotgun (WGS) entry which is preliminary data.</text>
</comment>